<evidence type="ECO:0000256" key="3">
    <source>
        <dbReference type="ARBA" id="ARBA00022833"/>
    </source>
</evidence>
<dbReference type="AlphaFoldDB" id="A0AAF0EVG8"/>
<evidence type="ECO:0000313" key="7">
    <source>
        <dbReference type="EMBL" id="WFD37863.1"/>
    </source>
</evidence>
<feature type="compositionally biased region" description="Polar residues" evidence="5">
    <location>
        <begin position="459"/>
        <end position="470"/>
    </location>
</feature>
<gene>
    <name evidence="7" type="ORF">MJAP1_000810</name>
</gene>
<dbReference type="Proteomes" id="UP001217754">
    <property type="component" value="Chromosome 1"/>
</dbReference>
<feature type="compositionally biased region" description="Low complexity" evidence="5">
    <location>
        <begin position="33"/>
        <end position="45"/>
    </location>
</feature>
<keyword evidence="8" id="KW-1185">Reference proteome</keyword>
<dbReference type="InterPro" id="IPR013083">
    <property type="entry name" value="Znf_RING/FYVE/PHD"/>
</dbReference>
<dbReference type="PROSITE" id="PS50016">
    <property type="entry name" value="ZF_PHD_2"/>
    <property type="match status" value="1"/>
</dbReference>
<accession>A0AAF0EVG8</accession>
<keyword evidence="3" id="KW-0862">Zinc</keyword>
<dbReference type="Gene3D" id="3.30.40.10">
    <property type="entry name" value="Zinc/RING finger domain, C3HC4 (zinc finger)"/>
    <property type="match status" value="1"/>
</dbReference>
<dbReference type="InterPro" id="IPR019786">
    <property type="entry name" value="Zinc_finger_PHD-type_CS"/>
</dbReference>
<dbReference type="SUPFAM" id="SSF57903">
    <property type="entry name" value="FYVE/PHD zinc finger"/>
    <property type="match status" value="1"/>
</dbReference>
<feature type="region of interest" description="Disordered" evidence="5">
    <location>
        <begin position="186"/>
        <end position="205"/>
    </location>
</feature>
<evidence type="ECO:0000256" key="5">
    <source>
        <dbReference type="SAM" id="MobiDB-lite"/>
    </source>
</evidence>
<feature type="compositionally biased region" description="Pro residues" evidence="5">
    <location>
        <begin position="1"/>
        <end position="19"/>
    </location>
</feature>
<feature type="region of interest" description="Disordered" evidence="5">
    <location>
        <begin position="1"/>
        <end position="45"/>
    </location>
</feature>
<keyword evidence="1" id="KW-0479">Metal-binding</keyword>
<dbReference type="Pfam" id="PF00628">
    <property type="entry name" value="PHD"/>
    <property type="match status" value="1"/>
</dbReference>
<protein>
    <recommendedName>
        <fullName evidence="6">PHD-type domain-containing protein</fullName>
    </recommendedName>
</protein>
<dbReference type="InterPro" id="IPR019787">
    <property type="entry name" value="Znf_PHD-finger"/>
</dbReference>
<organism evidence="7 8">
    <name type="scientific">Malassezia japonica</name>
    <dbReference type="NCBI Taxonomy" id="223818"/>
    <lineage>
        <taxon>Eukaryota</taxon>
        <taxon>Fungi</taxon>
        <taxon>Dikarya</taxon>
        <taxon>Basidiomycota</taxon>
        <taxon>Ustilaginomycotina</taxon>
        <taxon>Malasseziomycetes</taxon>
        <taxon>Malasseziales</taxon>
        <taxon>Malasseziaceae</taxon>
        <taxon>Malassezia</taxon>
    </lineage>
</organism>
<dbReference type="InterPro" id="IPR001965">
    <property type="entry name" value="Znf_PHD"/>
</dbReference>
<dbReference type="RefSeq" id="XP_060120760.1">
    <property type="nucleotide sequence ID" value="XM_060264777.1"/>
</dbReference>
<evidence type="ECO:0000256" key="1">
    <source>
        <dbReference type="ARBA" id="ARBA00022723"/>
    </source>
</evidence>
<dbReference type="GO" id="GO:0008270">
    <property type="term" value="F:zinc ion binding"/>
    <property type="evidence" value="ECO:0007669"/>
    <property type="project" value="UniProtKB-KW"/>
</dbReference>
<evidence type="ECO:0000259" key="6">
    <source>
        <dbReference type="PROSITE" id="PS50016"/>
    </source>
</evidence>
<evidence type="ECO:0000256" key="2">
    <source>
        <dbReference type="ARBA" id="ARBA00022771"/>
    </source>
</evidence>
<sequence length="608" mass="65861">MRSERPGPPSPPPSPPQVPAVPEARMDPMTHVSHPSYSGEPSSSSCTLCPVYVEGLGRVVMPPAMLGEKPSPGRTPPTPNYAPRLGGASGTLLGANVEFPSLAWPDAPDNAWRGTCDAIAQQAKTRRHGIEHWLMSPSPSESDDEESDSAADHFHHPMVAKFLRDQCRAHRMRRLRHTNVKDLWISSDGHRAPRPTANTPPKRRVRRRVALTSHTLAARGIAPVMGCRCGFTDQHMDMVQCDGCTRWLHLACVGVGHVDQLGTDEWVCDDCYDRSVSDEKRAASNGSGLVQHGAGAMLSLAPSPRRETMHEADVVYAPPYPRPSFSAESNGMPLTSPLSSSASDRAWRTPSPPPSMDMFTTPSRYVPPDVLVGDARMRRMAPHASATPPVAHEFLPTPSRYLMQTPQAGVPTPMFGTHTPHGPRAVHEWAMRTPGELSSSLWATPHDLLNGSASAWGATQTPFASGSSPHSAHHDAWAHPESPTPATRGARARHAMATGSPRRMHASPHKATTTPRHGHWDALRSDPPASSPLFGAGHDGDESHGMPSSSPYPVTPTLPSRDRIRPRATANVERAGMVMNLHLDRATPKPRLQSELLPSLSSFMSEEV</sequence>
<feature type="region of interest" description="Disordered" evidence="5">
    <location>
        <begin position="459"/>
        <end position="564"/>
    </location>
</feature>
<feature type="region of interest" description="Disordered" evidence="5">
    <location>
        <begin position="326"/>
        <end position="362"/>
    </location>
</feature>
<dbReference type="CDD" id="cd15489">
    <property type="entry name" value="PHD_SF"/>
    <property type="match status" value="1"/>
</dbReference>
<dbReference type="SMART" id="SM00249">
    <property type="entry name" value="PHD"/>
    <property type="match status" value="1"/>
</dbReference>
<dbReference type="InterPro" id="IPR011011">
    <property type="entry name" value="Znf_FYVE_PHD"/>
</dbReference>
<dbReference type="GeneID" id="85224459"/>
<dbReference type="EMBL" id="CP119958">
    <property type="protein sequence ID" value="WFD37863.1"/>
    <property type="molecule type" value="Genomic_DNA"/>
</dbReference>
<name>A0AAF0EVG8_9BASI</name>
<dbReference type="PROSITE" id="PS01359">
    <property type="entry name" value="ZF_PHD_1"/>
    <property type="match status" value="1"/>
</dbReference>
<keyword evidence="2 4" id="KW-0863">Zinc-finger</keyword>
<proteinExistence type="predicted"/>
<reference evidence="7" key="1">
    <citation type="submission" date="2023-03" db="EMBL/GenBank/DDBJ databases">
        <title>Mating type loci evolution in Malassezia.</title>
        <authorList>
            <person name="Coelho M.A."/>
        </authorList>
    </citation>
    <scope>NUCLEOTIDE SEQUENCE</scope>
    <source>
        <strain evidence="7">CBS 9431</strain>
    </source>
</reference>
<evidence type="ECO:0000313" key="8">
    <source>
        <dbReference type="Proteomes" id="UP001217754"/>
    </source>
</evidence>
<evidence type="ECO:0000256" key="4">
    <source>
        <dbReference type="PROSITE-ProRule" id="PRU00146"/>
    </source>
</evidence>
<feature type="domain" description="PHD-type" evidence="6">
    <location>
        <begin position="224"/>
        <end position="274"/>
    </location>
</feature>
<feature type="compositionally biased region" description="Polar residues" evidence="5">
    <location>
        <begin position="326"/>
        <end position="343"/>
    </location>
</feature>